<dbReference type="Gramene" id="TVU30468">
    <property type="protein sequence ID" value="TVU30468"/>
    <property type="gene ID" value="EJB05_22094"/>
</dbReference>
<reference evidence="1 2" key="1">
    <citation type="journal article" date="2019" name="Sci. Rep.">
        <title>A high-quality genome of Eragrostis curvula grass provides insights into Poaceae evolution and supports new strategies to enhance forage quality.</title>
        <authorList>
            <person name="Carballo J."/>
            <person name="Santos B.A.C.M."/>
            <person name="Zappacosta D."/>
            <person name="Garbus I."/>
            <person name="Selva J.P."/>
            <person name="Gallo C.A."/>
            <person name="Diaz A."/>
            <person name="Albertini E."/>
            <person name="Caccamo M."/>
            <person name="Echenique V."/>
        </authorList>
    </citation>
    <scope>NUCLEOTIDE SEQUENCE [LARGE SCALE GENOMIC DNA]</scope>
    <source>
        <strain evidence="2">cv. Victoria</strain>
        <tissue evidence="1">Leaf</tissue>
    </source>
</reference>
<dbReference type="OrthoDB" id="661041at2759"/>
<dbReference type="Proteomes" id="UP000324897">
    <property type="component" value="Chromosome 1"/>
</dbReference>
<proteinExistence type="predicted"/>
<dbReference type="AlphaFoldDB" id="A0A5J9V4N9"/>
<name>A0A5J9V4N9_9POAL</name>
<accession>A0A5J9V4N9</accession>
<dbReference type="EMBL" id="RWGY01000011">
    <property type="protein sequence ID" value="TVU30468.1"/>
    <property type="molecule type" value="Genomic_DNA"/>
</dbReference>
<organism evidence="1 2">
    <name type="scientific">Eragrostis curvula</name>
    <name type="common">weeping love grass</name>
    <dbReference type="NCBI Taxonomy" id="38414"/>
    <lineage>
        <taxon>Eukaryota</taxon>
        <taxon>Viridiplantae</taxon>
        <taxon>Streptophyta</taxon>
        <taxon>Embryophyta</taxon>
        <taxon>Tracheophyta</taxon>
        <taxon>Spermatophyta</taxon>
        <taxon>Magnoliopsida</taxon>
        <taxon>Liliopsida</taxon>
        <taxon>Poales</taxon>
        <taxon>Poaceae</taxon>
        <taxon>PACMAD clade</taxon>
        <taxon>Chloridoideae</taxon>
        <taxon>Eragrostideae</taxon>
        <taxon>Eragrostidinae</taxon>
        <taxon>Eragrostis</taxon>
    </lineage>
</organism>
<comment type="caution">
    <text evidence="1">The sequence shown here is derived from an EMBL/GenBank/DDBJ whole genome shotgun (WGS) entry which is preliminary data.</text>
</comment>
<keyword evidence="2" id="KW-1185">Reference proteome</keyword>
<evidence type="ECO:0000313" key="1">
    <source>
        <dbReference type="EMBL" id="TVU30468.1"/>
    </source>
</evidence>
<sequence>MLHVIGTPPPCRGPSSVRIRCTLSRAYSSRRLGGGGRTATDRRDKDPVTDEQTFFVYDPSTFLRYEDMRRVIQGMLASMSLLQGVDISSDNWLNHSVLEDVPGSMQKWTREDDDKGLIGVHYHFYVVMTMAVDFVYSEPKAVVRACTQTIQRGSADQCSICMEDFSFGESWVDEEWLIT</sequence>
<gene>
    <name evidence="1" type="ORF">EJB05_22094</name>
</gene>
<evidence type="ECO:0000313" key="2">
    <source>
        <dbReference type="Proteomes" id="UP000324897"/>
    </source>
</evidence>
<protein>
    <submittedName>
        <fullName evidence="1">Uncharacterized protein</fullName>
    </submittedName>
</protein>
<feature type="non-terminal residue" evidence="1">
    <location>
        <position position="1"/>
    </location>
</feature>